<dbReference type="OrthoDB" id="5238025at2759"/>
<accession>A0A9W9C1K8</accession>
<feature type="transmembrane region" description="Helical" evidence="2">
    <location>
        <begin position="40"/>
        <end position="63"/>
    </location>
</feature>
<keyword evidence="4" id="KW-1185">Reference proteome</keyword>
<feature type="transmembrane region" description="Helical" evidence="2">
    <location>
        <begin position="166"/>
        <end position="186"/>
    </location>
</feature>
<comment type="caution">
    <text evidence="3">The sequence shown here is derived from an EMBL/GenBank/DDBJ whole genome shotgun (WGS) entry which is preliminary data.</text>
</comment>
<gene>
    <name evidence="3" type="ORF">N0V87_004705</name>
</gene>
<protein>
    <submittedName>
        <fullName evidence="3">Uncharacterized protein</fullName>
    </submittedName>
</protein>
<feature type="region of interest" description="Disordered" evidence="1">
    <location>
        <begin position="321"/>
        <end position="370"/>
    </location>
</feature>
<evidence type="ECO:0000313" key="3">
    <source>
        <dbReference type="EMBL" id="KAJ4337382.1"/>
    </source>
</evidence>
<keyword evidence="2" id="KW-0812">Transmembrane</keyword>
<dbReference type="Proteomes" id="UP001140562">
    <property type="component" value="Unassembled WGS sequence"/>
</dbReference>
<organism evidence="3 4">
    <name type="scientific">Didymella glomerata</name>
    <dbReference type="NCBI Taxonomy" id="749621"/>
    <lineage>
        <taxon>Eukaryota</taxon>
        <taxon>Fungi</taxon>
        <taxon>Dikarya</taxon>
        <taxon>Ascomycota</taxon>
        <taxon>Pezizomycotina</taxon>
        <taxon>Dothideomycetes</taxon>
        <taxon>Pleosporomycetidae</taxon>
        <taxon>Pleosporales</taxon>
        <taxon>Pleosporineae</taxon>
        <taxon>Didymellaceae</taxon>
        <taxon>Didymella</taxon>
    </lineage>
</organism>
<sequence length="370" mass="40851">MNITSKIQAVVGKVKGRDSKTPSVNPPPYIHDHTYRVSRLLSVVLLTLLLLLSIPALALKIYGYNFIETNGEMGFYLVNNEAPGPGEGNNMGDSLVAALPHNLFRVPEKLVLVVAMLNVLLSMAHLGFVAWDWRAGRRVGLQESKHTDIKLTNHQTQTRSFRRNSMALHVVNTILVLSALIGLSVAHKDSSTFDYKLIPQEPNALSPSGYRYYRYDAGTFDLETWTCELMNIPAVGDAMKDYSAQCQIEAAARMMLVPFFLATIAVTALSIWALVVGGRQLPHNEQLYTKDIDLEIGKQVQVEEVELDTLRPERQVDARLSKIEEGAEELEEAPKDATPPPVKAAKTLSESEGNTDEATKSPLSASQPTK</sequence>
<dbReference type="AlphaFoldDB" id="A0A9W9C1K8"/>
<dbReference type="EMBL" id="JAPEUV010000039">
    <property type="protein sequence ID" value="KAJ4337382.1"/>
    <property type="molecule type" value="Genomic_DNA"/>
</dbReference>
<keyword evidence="2" id="KW-0472">Membrane</keyword>
<evidence type="ECO:0000256" key="2">
    <source>
        <dbReference type="SAM" id="Phobius"/>
    </source>
</evidence>
<feature type="transmembrane region" description="Helical" evidence="2">
    <location>
        <begin position="259"/>
        <end position="277"/>
    </location>
</feature>
<name>A0A9W9C1K8_9PLEO</name>
<reference evidence="3" key="1">
    <citation type="submission" date="2022-10" db="EMBL/GenBank/DDBJ databases">
        <title>Tapping the CABI collections for fungal endophytes: first genome assemblies for Collariella, Neodidymelliopsis, Ascochyta clinopodiicola, Didymella pomorum, Didymosphaeria variabile, Neocosmospora piperis and Neocucurbitaria cava.</title>
        <authorList>
            <person name="Hill R."/>
        </authorList>
    </citation>
    <scope>NUCLEOTIDE SEQUENCE</scope>
    <source>
        <strain evidence="3">IMI 360193</strain>
    </source>
</reference>
<evidence type="ECO:0000256" key="1">
    <source>
        <dbReference type="SAM" id="MobiDB-lite"/>
    </source>
</evidence>
<feature type="transmembrane region" description="Helical" evidence="2">
    <location>
        <begin position="110"/>
        <end position="131"/>
    </location>
</feature>
<keyword evidence="2" id="KW-1133">Transmembrane helix</keyword>
<proteinExistence type="predicted"/>
<evidence type="ECO:0000313" key="4">
    <source>
        <dbReference type="Proteomes" id="UP001140562"/>
    </source>
</evidence>
<feature type="compositionally biased region" description="Polar residues" evidence="1">
    <location>
        <begin position="361"/>
        <end position="370"/>
    </location>
</feature>